<protein>
    <recommendedName>
        <fullName evidence="9">Protein YIF1</fullName>
    </recommendedName>
</protein>
<evidence type="ECO:0000256" key="7">
    <source>
        <dbReference type="ARBA" id="ARBA00023034"/>
    </source>
</evidence>
<evidence type="ECO:0000256" key="5">
    <source>
        <dbReference type="ARBA" id="ARBA00022927"/>
    </source>
</evidence>
<name>A0A9P5YPF3_9AGAR</name>
<dbReference type="GO" id="GO:0006888">
    <property type="term" value="P:endoplasmic reticulum to Golgi vesicle-mediated transport"/>
    <property type="evidence" value="ECO:0007669"/>
    <property type="project" value="UniProtKB-UniRule"/>
</dbReference>
<keyword evidence="2 9" id="KW-0813">Transport</keyword>
<dbReference type="GO" id="GO:0005793">
    <property type="term" value="C:endoplasmic reticulum-Golgi intermediate compartment"/>
    <property type="evidence" value="ECO:0007669"/>
    <property type="project" value="UniProtKB-UniRule"/>
</dbReference>
<comment type="function">
    <text evidence="9">Has a role in transport between endoplasmic reticulum and Golgi.</text>
</comment>
<dbReference type="GO" id="GO:0000139">
    <property type="term" value="C:Golgi membrane"/>
    <property type="evidence" value="ECO:0007669"/>
    <property type="project" value="UniProtKB-SubCell"/>
</dbReference>
<proteinExistence type="inferred from homology"/>
<sequence>MAMLPHGEFFGSNTALFENQSLADTHFSDYFQPAVISLQGYKDGGLIHVRLNATVFDQGETHFFLESSTDGPANVDAVWTIPPGWVQNYFMAIDDYGNPLQANQPLLPNIQATPVGNGQTADDGTPLSAFRVMVDLIAYGGYKFVGIIFTLTAGFLGLKCLLWTLVFLYAFAANAFFLFRSLRASWSKVEGTFKFIPSRLYTAVKHFRKAIDSWSKFACLVAGAGRKAFIMHHPSAWDDGSPSLIIILMGLTRREASSTE</sequence>
<dbReference type="GO" id="GO:0015031">
    <property type="term" value="P:protein transport"/>
    <property type="evidence" value="ECO:0007669"/>
    <property type="project" value="UniProtKB-KW"/>
</dbReference>
<keyword evidence="3 9" id="KW-0812">Transmembrane</keyword>
<evidence type="ECO:0000256" key="8">
    <source>
        <dbReference type="ARBA" id="ARBA00023136"/>
    </source>
</evidence>
<keyword evidence="4 9" id="KW-0256">Endoplasmic reticulum</keyword>
<dbReference type="EMBL" id="MU155511">
    <property type="protein sequence ID" value="KAF9472663.1"/>
    <property type="molecule type" value="Genomic_DNA"/>
</dbReference>
<reference evidence="10" key="1">
    <citation type="submission" date="2020-11" db="EMBL/GenBank/DDBJ databases">
        <authorList>
            <consortium name="DOE Joint Genome Institute"/>
            <person name="Ahrendt S."/>
            <person name="Riley R."/>
            <person name="Andreopoulos W."/>
            <person name="Labutti K."/>
            <person name="Pangilinan J."/>
            <person name="Ruiz-Duenas F.J."/>
            <person name="Barrasa J.M."/>
            <person name="Sanchez-Garcia M."/>
            <person name="Camarero S."/>
            <person name="Miyauchi S."/>
            <person name="Serrano A."/>
            <person name="Linde D."/>
            <person name="Babiker R."/>
            <person name="Drula E."/>
            <person name="Ayuso-Fernandez I."/>
            <person name="Pacheco R."/>
            <person name="Padilla G."/>
            <person name="Ferreira P."/>
            <person name="Barriuso J."/>
            <person name="Kellner H."/>
            <person name="Castanera R."/>
            <person name="Alfaro M."/>
            <person name="Ramirez L."/>
            <person name="Pisabarro A.G."/>
            <person name="Kuo A."/>
            <person name="Tritt A."/>
            <person name="Lipzen A."/>
            <person name="He G."/>
            <person name="Yan M."/>
            <person name="Ng V."/>
            <person name="Cullen D."/>
            <person name="Martin F."/>
            <person name="Rosso M.-N."/>
            <person name="Henrissat B."/>
            <person name="Hibbett D."/>
            <person name="Martinez A.T."/>
            <person name="Grigoriev I.V."/>
        </authorList>
    </citation>
    <scope>NUCLEOTIDE SEQUENCE</scope>
    <source>
        <strain evidence="10">CIRM-BRFM 674</strain>
    </source>
</reference>
<comment type="caution">
    <text evidence="10">The sequence shown here is derived from an EMBL/GenBank/DDBJ whole genome shotgun (WGS) entry which is preliminary data.</text>
</comment>
<feature type="transmembrane region" description="Helical" evidence="9">
    <location>
        <begin position="161"/>
        <end position="179"/>
    </location>
</feature>
<evidence type="ECO:0000313" key="10">
    <source>
        <dbReference type="EMBL" id="KAF9472663.1"/>
    </source>
</evidence>
<feature type="transmembrane region" description="Helical" evidence="9">
    <location>
        <begin position="136"/>
        <end position="155"/>
    </location>
</feature>
<dbReference type="InterPro" id="IPR005578">
    <property type="entry name" value="Yif1_fam"/>
</dbReference>
<dbReference type="AlphaFoldDB" id="A0A9P5YPF3"/>
<dbReference type="Pfam" id="PF03878">
    <property type="entry name" value="YIF1"/>
    <property type="match status" value="1"/>
</dbReference>
<evidence type="ECO:0000256" key="1">
    <source>
        <dbReference type="ARBA" id="ARBA00009727"/>
    </source>
</evidence>
<keyword evidence="7 9" id="KW-0333">Golgi apparatus</keyword>
<dbReference type="GO" id="GO:0005789">
    <property type="term" value="C:endoplasmic reticulum membrane"/>
    <property type="evidence" value="ECO:0007669"/>
    <property type="project" value="UniProtKB-SubCell"/>
</dbReference>
<keyword evidence="5 9" id="KW-0653">Protein transport</keyword>
<keyword evidence="11" id="KW-1185">Reference proteome</keyword>
<accession>A0A9P5YPF3</accession>
<evidence type="ECO:0000256" key="9">
    <source>
        <dbReference type="RuleBase" id="RU368073"/>
    </source>
</evidence>
<keyword evidence="6 9" id="KW-1133">Transmembrane helix</keyword>
<evidence type="ECO:0000256" key="3">
    <source>
        <dbReference type="ARBA" id="ARBA00022692"/>
    </source>
</evidence>
<gene>
    <name evidence="10" type="ORF">BDN70DRAFT_998066</name>
</gene>
<dbReference type="Proteomes" id="UP000807469">
    <property type="component" value="Unassembled WGS sequence"/>
</dbReference>
<evidence type="ECO:0000256" key="6">
    <source>
        <dbReference type="ARBA" id="ARBA00022989"/>
    </source>
</evidence>
<comment type="subcellular location">
    <subcellularLocation>
        <location evidence="9">Endoplasmic reticulum membrane</location>
        <topology evidence="9">Multi-pass membrane protein</topology>
    </subcellularLocation>
    <subcellularLocation>
        <location evidence="9">Golgi apparatus membrane</location>
        <topology evidence="9">Multi-pass membrane protein</topology>
    </subcellularLocation>
</comment>
<comment type="similarity">
    <text evidence="1 9">Belongs to the YIF1 family.</text>
</comment>
<evidence type="ECO:0000313" key="11">
    <source>
        <dbReference type="Proteomes" id="UP000807469"/>
    </source>
</evidence>
<keyword evidence="8 9" id="KW-0472">Membrane</keyword>
<evidence type="ECO:0000256" key="4">
    <source>
        <dbReference type="ARBA" id="ARBA00022824"/>
    </source>
</evidence>
<dbReference type="OrthoDB" id="337750at2759"/>
<organism evidence="10 11">
    <name type="scientific">Pholiota conissans</name>
    <dbReference type="NCBI Taxonomy" id="109636"/>
    <lineage>
        <taxon>Eukaryota</taxon>
        <taxon>Fungi</taxon>
        <taxon>Dikarya</taxon>
        <taxon>Basidiomycota</taxon>
        <taxon>Agaricomycotina</taxon>
        <taxon>Agaricomycetes</taxon>
        <taxon>Agaricomycetidae</taxon>
        <taxon>Agaricales</taxon>
        <taxon>Agaricineae</taxon>
        <taxon>Strophariaceae</taxon>
        <taxon>Pholiota</taxon>
    </lineage>
</organism>
<evidence type="ECO:0000256" key="2">
    <source>
        <dbReference type="ARBA" id="ARBA00022448"/>
    </source>
</evidence>
<comment type="caution">
    <text evidence="9">Lacks conserved residue(s) required for the propagation of feature annotation.</text>
</comment>